<evidence type="ECO:0000313" key="4">
    <source>
        <dbReference type="Proteomes" id="UP001247754"/>
    </source>
</evidence>
<feature type="domain" description="Cytochrome c oxidase subunit IV bacterial aa3 type" evidence="2">
    <location>
        <begin position="4"/>
        <end position="42"/>
    </location>
</feature>
<sequence>MAEYQHGSMDIREQEKTFSGFLKLGKIGFGLAILAIVIAALANA</sequence>
<evidence type="ECO:0000313" key="3">
    <source>
        <dbReference type="EMBL" id="MDR5653381.1"/>
    </source>
</evidence>
<name>A0ABU1F932_9RHOB</name>
<reference evidence="3 4" key="1">
    <citation type="submission" date="2023-09" db="EMBL/GenBank/DDBJ databases">
        <title>Xinfangfangia sedmenti sp. nov., isolated the sedment.</title>
        <authorList>
            <person name="Xu L."/>
        </authorList>
    </citation>
    <scope>NUCLEOTIDE SEQUENCE [LARGE SCALE GENOMIC DNA]</scope>
    <source>
        <strain evidence="3 4">LG-4</strain>
    </source>
</reference>
<keyword evidence="1" id="KW-1133">Transmembrane helix</keyword>
<evidence type="ECO:0000259" key="2">
    <source>
        <dbReference type="Pfam" id="PF07835"/>
    </source>
</evidence>
<proteinExistence type="predicted"/>
<dbReference type="SUPFAM" id="SSF81469">
    <property type="entry name" value="Bacterial aa3 type cytochrome c oxidase subunit IV"/>
    <property type="match status" value="1"/>
</dbReference>
<dbReference type="RefSeq" id="WP_310457620.1">
    <property type="nucleotide sequence ID" value="NZ_JAVKPH010000013.1"/>
</dbReference>
<dbReference type="EMBL" id="JAVKPH010000013">
    <property type="protein sequence ID" value="MDR5653381.1"/>
    <property type="molecule type" value="Genomic_DNA"/>
</dbReference>
<keyword evidence="1" id="KW-0812">Transmembrane</keyword>
<comment type="caution">
    <text evidence="3">The sequence shown here is derived from an EMBL/GenBank/DDBJ whole genome shotgun (WGS) entry which is preliminary data.</text>
</comment>
<accession>A0ABU1F932</accession>
<dbReference type="InterPro" id="IPR012422">
    <property type="entry name" value="Cyt_c_oxidase_su4_bac-aa3"/>
</dbReference>
<dbReference type="InterPro" id="IPR036596">
    <property type="entry name" value="Cyt-C_aa3_sf"/>
</dbReference>
<keyword evidence="4" id="KW-1185">Reference proteome</keyword>
<protein>
    <submittedName>
        <fullName evidence="3">Aa3-type cytochrome c oxidase subunit IV</fullName>
    </submittedName>
</protein>
<keyword evidence="1" id="KW-0472">Membrane</keyword>
<evidence type="ECO:0000256" key="1">
    <source>
        <dbReference type="SAM" id="Phobius"/>
    </source>
</evidence>
<feature type="transmembrane region" description="Helical" evidence="1">
    <location>
        <begin position="21"/>
        <end position="42"/>
    </location>
</feature>
<dbReference type="Proteomes" id="UP001247754">
    <property type="component" value="Unassembled WGS sequence"/>
</dbReference>
<organism evidence="3 4">
    <name type="scientific">Ruixingdingia sedimenti</name>
    <dbReference type="NCBI Taxonomy" id="3073604"/>
    <lineage>
        <taxon>Bacteria</taxon>
        <taxon>Pseudomonadati</taxon>
        <taxon>Pseudomonadota</taxon>
        <taxon>Alphaproteobacteria</taxon>
        <taxon>Rhodobacterales</taxon>
        <taxon>Paracoccaceae</taxon>
        <taxon>Ruixingdingia</taxon>
    </lineage>
</organism>
<dbReference type="Gene3D" id="1.20.5.160">
    <property type="entry name" value="Bacterial aa3 type cytochrome c oxidase subunit IV"/>
    <property type="match status" value="1"/>
</dbReference>
<dbReference type="Pfam" id="PF07835">
    <property type="entry name" value="COX4_pro_2"/>
    <property type="match status" value="1"/>
</dbReference>
<gene>
    <name evidence="3" type="ORF">RGD00_12250</name>
</gene>